<dbReference type="InterPro" id="IPR013196">
    <property type="entry name" value="HTH_11"/>
</dbReference>
<evidence type="ECO:0000259" key="2">
    <source>
        <dbReference type="Pfam" id="PF13280"/>
    </source>
</evidence>
<feature type="domain" description="Helix-turn-helix type 11" evidence="1">
    <location>
        <begin position="11"/>
        <end position="57"/>
    </location>
</feature>
<accession>A0A7T3ZXQ8</accession>
<dbReference type="SUPFAM" id="SSF46785">
    <property type="entry name" value="Winged helix' DNA-binding domain"/>
    <property type="match status" value="1"/>
</dbReference>
<protein>
    <submittedName>
        <fullName evidence="3">WYL domain-containing protein</fullName>
    </submittedName>
</protein>
<reference evidence="3 4" key="1">
    <citation type="submission" date="2020-12" db="EMBL/GenBank/DDBJ databases">
        <title>FDA dAtabase for Regulatory Grade micrObial Sequences (FDA-ARGOS): Supporting development and validation of Infectious Disease Dx tests.</title>
        <authorList>
            <person name="Sproer C."/>
            <person name="Gronow S."/>
            <person name="Severitt S."/>
            <person name="Schroder I."/>
            <person name="Tallon L."/>
            <person name="Sadzewicz L."/>
            <person name="Zhao X."/>
            <person name="Boylan J."/>
            <person name="Ott S."/>
            <person name="Bowen H."/>
            <person name="Vavikolanu K."/>
            <person name="Mehta A."/>
            <person name="Aluvathingal J."/>
            <person name="Nadendla S."/>
            <person name="Lowell S."/>
            <person name="Myers T."/>
            <person name="Yan Y."/>
            <person name="Sichtig H."/>
        </authorList>
    </citation>
    <scope>NUCLEOTIDE SEQUENCE [LARGE SCALE GENOMIC DNA]</scope>
    <source>
        <strain evidence="3 4">FDAARGOS_990</strain>
    </source>
</reference>
<dbReference type="PROSITE" id="PS52050">
    <property type="entry name" value="WYL"/>
    <property type="match status" value="1"/>
</dbReference>
<dbReference type="InterPro" id="IPR026881">
    <property type="entry name" value="WYL_dom"/>
</dbReference>
<dbReference type="Pfam" id="PF08279">
    <property type="entry name" value="HTH_11"/>
    <property type="match status" value="1"/>
</dbReference>
<evidence type="ECO:0000313" key="3">
    <source>
        <dbReference type="EMBL" id="QQB13588.1"/>
    </source>
</evidence>
<dbReference type="RefSeq" id="WP_198498772.1">
    <property type="nucleotide sequence ID" value="NZ_CP065989.1"/>
</dbReference>
<dbReference type="InterPro" id="IPR036388">
    <property type="entry name" value="WH-like_DNA-bd_sf"/>
</dbReference>
<dbReference type="PANTHER" id="PTHR34580">
    <property type="match status" value="1"/>
</dbReference>
<dbReference type="AlphaFoldDB" id="A0A7T3ZXQ8"/>
<dbReference type="Proteomes" id="UP000595374">
    <property type="component" value="Chromosome"/>
</dbReference>
<evidence type="ECO:0000313" key="4">
    <source>
        <dbReference type="Proteomes" id="UP000595374"/>
    </source>
</evidence>
<name>A0A7T3ZXQ8_9MICO</name>
<dbReference type="EMBL" id="CP065989">
    <property type="protein sequence ID" value="QQB13588.1"/>
    <property type="molecule type" value="Genomic_DNA"/>
</dbReference>
<dbReference type="Pfam" id="PF13280">
    <property type="entry name" value="WYL"/>
    <property type="match status" value="1"/>
</dbReference>
<organism evidence="3 4">
    <name type="scientific">Brevibacterium casei</name>
    <dbReference type="NCBI Taxonomy" id="33889"/>
    <lineage>
        <taxon>Bacteria</taxon>
        <taxon>Bacillati</taxon>
        <taxon>Actinomycetota</taxon>
        <taxon>Actinomycetes</taxon>
        <taxon>Micrococcales</taxon>
        <taxon>Brevibacteriaceae</taxon>
        <taxon>Brevibacterium</taxon>
    </lineage>
</organism>
<proteinExistence type="predicted"/>
<gene>
    <name evidence="3" type="ORF">I6H47_12310</name>
</gene>
<sequence>MKAARLVSEIALLSARSHPLTASDLATRLEVTVRTIYRDLAELSRMGVPIVTESGPGGGVSLLGEWTSPLSGLTRTELDSVLLGSFASADLGLSGDLATARAKIAAVSGHDDLTRTVIVDGPDWFAEEAAPPALNTVATALRQRRGLRFAYARADGTRQRSVIPLGLVVKAGRWYLVAQPPGVAPRTYRVSRISEVRVHWTQATGPTGFDLADHWQQARIDFDRSLRTLPVRIRLPQTACADLVHHVPGPLTAEAVAAARPVTGADGVGRIEVDIALESVEVAVSQLLTVPGVEVVSPAEVREKLARRACELLELNRGTGRL</sequence>
<dbReference type="PANTHER" id="PTHR34580:SF1">
    <property type="entry name" value="PROTEIN PAFC"/>
    <property type="match status" value="1"/>
</dbReference>
<dbReference type="InterPro" id="IPR051534">
    <property type="entry name" value="CBASS_pafABC_assoc_protein"/>
</dbReference>
<evidence type="ECO:0000259" key="1">
    <source>
        <dbReference type="Pfam" id="PF08279"/>
    </source>
</evidence>
<dbReference type="Gene3D" id="1.10.10.10">
    <property type="entry name" value="Winged helix-like DNA-binding domain superfamily/Winged helix DNA-binding domain"/>
    <property type="match status" value="1"/>
</dbReference>
<feature type="domain" description="WYL" evidence="2">
    <location>
        <begin position="133"/>
        <end position="198"/>
    </location>
</feature>
<dbReference type="InterPro" id="IPR036390">
    <property type="entry name" value="WH_DNA-bd_sf"/>
</dbReference>